<evidence type="ECO:0000256" key="3">
    <source>
        <dbReference type="ARBA" id="ARBA00022989"/>
    </source>
</evidence>
<protein>
    <recommendedName>
        <fullName evidence="5">UPF0314 protein KFK14_02410</fullName>
    </recommendedName>
</protein>
<reference evidence="6" key="1">
    <citation type="submission" date="2021-04" db="EMBL/GenBank/DDBJ databases">
        <title>Isolation of p-tert-butylphenol degrading bacteria Sphingobium phenoxybenzoativorans Tas13 from active sludge.</title>
        <authorList>
            <person name="Li Y."/>
        </authorList>
    </citation>
    <scope>NUCLEOTIDE SEQUENCE</scope>
    <source>
        <strain evidence="6">Tas13</strain>
    </source>
</reference>
<keyword evidence="2 5" id="KW-0812">Transmembrane</keyword>
<dbReference type="Pfam" id="PF10755">
    <property type="entry name" value="DUF2585"/>
    <property type="match status" value="1"/>
</dbReference>
<proteinExistence type="inferred from homology"/>
<feature type="transmembrane region" description="Helical" evidence="5">
    <location>
        <begin position="56"/>
        <end position="75"/>
    </location>
</feature>
<dbReference type="InterPro" id="IPR019691">
    <property type="entry name" value="DUF2585"/>
</dbReference>
<dbReference type="HAMAP" id="MF_01514">
    <property type="entry name" value="UPF0314"/>
    <property type="match status" value="1"/>
</dbReference>
<comment type="similarity">
    <text evidence="5">Belongs to the UPF0314 family.</text>
</comment>
<keyword evidence="3 5" id="KW-1133">Transmembrane helix</keyword>
<feature type="transmembrane region" description="Helical" evidence="5">
    <location>
        <begin position="141"/>
        <end position="161"/>
    </location>
</feature>
<keyword evidence="4 5" id="KW-0472">Membrane</keyword>
<dbReference type="GO" id="GO:0005886">
    <property type="term" value="C:plasma membrane"/>
    <property type="evidence" value="ECO:0007669"/>
    <property type="project" value="UniProtKB-SubCell"/>
</dbReference>
<dbReference type="AlphaFoldDB" id="A0A975KBL5"/>
<evidence type="ECO:0000256" key="5">
    <source>
        <dbReference type="HAMAP-Rule" id="MF_01514"/>
    </source>
</evidence>
<evidence type="ECO:0000256" key="1">
    <source>
        <dbReference type="ARBA" id="ARBA00022475"/>
    </source>
</evidence>
<dbReference type="KEGG" id="spph:KFK14_02410"/>
<dbReference type="EMBL" id="CP073910">
    <property type="protein sequence ID" value="QUT08057.1"/>
    <property type="molecule type" value="Genomic_DNA"/>
</dbReference>
<evidence type="ECO:0000313" key="7">
    <source>
        <dbReference type="Proteomes" id="UP000681425"/>
    </source>
</evidence>
<evidence type="ECO:0000256" key="4">
    <source>
        <dbReference type="ARBA" id="ARBA00023136"/>
    </source>
</evidence>
<evidence type="ECO:0000313" key="6">
    <source>
        <dbReference type="EMBL" id="QUT08057.1"/>
    </source>
</evidence>
<evidence type="ECO:0000256" key="2">
    <source>
        <dbReference type="ARBA" id="ARBA00022692"/>
    </source>
</evidence>
<name>A0A975KBL5_9SPHN</name>
<accession>A0A975KBL5</accession>
<dbReference type="Proteomes" id="UP000681425">
    <property type="component" value="Chromosome"/>
</dbReference>
<dbReference type="NCBIfam" id="NF002099">
    <property type="entry name" value="PRK00944.1"/>
    <property type="match status" value="1"/>
</dbReference>
<keyword evidence="1 5" id="KW-1003">Cell membrane</keyword>
<comment type="subcellular location">
    <subcellularLocation>
        <location evidence="5">Cell membrane</location>
        <topology evidence="5">Multi-pass membrane protein</topology>
    </subcellularLocation>
</comment>
<organism evidence="6 7">
    <name type="scientific">Sphingobium phenoxybenzoativorans</name>
    <dbReference type="NCBI Taxonomy" id="1592790"/>
    <lineage>
        <taxon>Bacteria</taxon>
        <taxon>Pseudomonadati</taxon>
        <taxon>Pseudomonadota</taxon>
        <taxon>Alphaproteobacteria</taxon>
        <taxon>Sphingomonadales</taxon>
        <taxon>Sphingomonadaceae</taxon>
        <taxon>Sphingobium</taxon>
    </lineage>
</organism>
<keyword evidence="7" id="KW-1185">Reference proteome</keyword>
<gene>
    <name evidence="6" type="ORF">KFK14_02410</name>
</gene>
<sequence length="186" mass="20452">MGSRRVAWIAIPVLIAITVTILLAMGRPPICACGTISLWHGAINSSEDSQQLSDWYSFSHVIHGFLFFGGGWLLLRRYAAPVRLILAVALESGWEILENSPVIIDRYRTATIALGYNGDSVLNSVSDIGMMMLGFLFAARMPVKVTVLTAIAFELFTLWMIRDNLTLNILMLAAPVDAIRVWQAGA</sequence>